<accession>A0A232F6Y8</accession>
<dbReference type="EMBL" id="NNAY01000853">
    <property type="protein sequence ID" value="OXU26198.1"/>
    <property type="molecule type" value="Genomic_DNA"/>
</dbReference>
<keyword evidence="2" id="KW-1185">Reference proteome</keyword>
<gene>
    <name evidence="1" type="ORF">TSAR_010081</name>
</gene>
<reference evidence="1 2" key="1">
    <citation type="journal article" date="2017" name="Curr. Biol.">
        <title>The Evolution of Venom by Co-option of Single-Copy Genes.</title>
        <authorList>
            <person name="Martinson E.O."/>
            <person name="Mrinalini"/>
            <person name="Kelkar Y.D."/>
            <person name="Chang C.H."/>
            <person name="Werren J.H."/>
        </authorList>
    </citation>
    <scope>NUCLEOTIDE SEQUENCE [LARGE SCALE GENOMIC DNA]</scope>
    <source>
        <strain evidence="1 2">Alberta</strain>
        <tissue evidence="1">Whole body</tissue>
    </source>
</reference>
<comment type="caution">
    <text evidence="1">The sequence shown here is derived from an EMBL/GenBank/DDBJ whole genome shotgun (WGS) entry which is preliminary data.</text>
</comment>
<organism evidence="1 2">
    <name type="scientific">Trichomalopsis sarcophagae</name>
    <dbReference type="NCBI Taxonomy" id="543379"/>
    <lineage>
        <taxon>Eukaryota</taxon>
        <taxon>Metazoa</taxon>
        <taxon>Ecdysozoa</taxon>
        <taxon>Arthropoda</taxon>
        <taxon>Hexapoda</taxon>
        <taxon>Insecta</taxon>
        <taxon>Pterygota</taxon>
        <taxon>Neoptera</taxon>
        <taxon>Endopterygota</taxon>
        <taxon>Hymenoptera</taxon>
        <taxon>Apocrita</taxon>
        <taxon>Proctotrupomorpha</taxon>
        <taxon>Chalcidoidea</taxon>
        <taxon>Pteromalidae</taxon>
        <taxon>Pteromalinae</taxon>
        <taxon>Trichomalopsis</taxon>
    </lineage>
</organism>
<sequence>MNISLIFGVSKFFSHLYTLPPRTKFLL</sequence>
<proteinExistence type="predicted"/>
<evidence type="ECO:0000313" key="1">
    <source>
        <dbReference type="EMBL" id="OXU26198.1"/>
    </source>
</evidence>
<dbReference type="AlphaFoldDB" id="A0A232F6Y8"/>
<protein>
    <submittedName>
        <fullName evidence="1">Uncharacterized protein</fullName>
    </submittedName>
</protein>
<dbReference type="Proteomes" id="UP000215335">
    <property type="component" value="Unassembled WGS sequence"/>
</dbReference>
<name>A0A232F6Y8_9HYME</name>
<evidence type="ECO:0000313" key="2">
    <source>
        <dbReference type="Proteomes" id="UP000215335"/>
    </source>
</evidence>